<keyword evidence="4" id="KW-1185">Reference proteome</keyword>
<dbReference type="Pfam" id="PF13610">
    <property type="entry name" value="DDE_Tnp_IS240"/>
    <property type="match status" value="1"/>
</dbReference>
<gene>
    <name evidence="3" type="ORF">COCCU_08845</name>
</gene>
<feature type="region of interest" description="Disordered" evidence="1">
    <location>
        <begin position="1"/>
        <end position="21"/>
    </location>
</feature>
<evidence type="ECO:0000313" key="4">
    <source>
        <dbReference type="Proteomes" id="UP000424462"/>
    </source>
</evidence>
<name>A0A6B8VU19_9CORY</name>
<sequence length="95" mass="10143">MRPTSGSAARGATSDLSITSGGQTLDCYLSLKRNVAAAKRFLAKTLRSNTSAGYPLVISTDKAPSLAKAIAELKAEGICPPTVEHRRVKYRGQRH</sequence>
<evidence type="ECO:0000313" key="3">
    <source>
        <dbReference type="EMBL" id="QGU07693.1"/>
    </source>
</evidence>
<evidence type="ECO:0000256" key="1">
    <source>
        <dbReference type="SAM" id="MobiDB-lite"/>
    </source>
</evidence>
<accession>A0A6B8VU19</accession>
<reference evidence="3 4" key="1">
    <citation type="submission" date="2019-11" db="EMBL/GenBank/DDBJ databases">
        <title>Complete genome sequence of Corynebacterium kalinowskii 1959, a novel Corynebacterium species isolated from soil of a small paddock in Vilsendorf, Germany.</title>
        <authorList>
            <person name="Schaffert L."/>
            <person name="Ruwe M."/>
            <person name="Milse J."/>
            <person name="Hanuschka K."/>
            <person name="Ortseifen V."/>
            <person name="Droste J."/>
            <person name="Brandt D."/>
            <person name="Schlueter L."/>
            <person name="Kutter Y."/>
            <person name="Vinke S."/>
            <person name="Viehoefer P."/>
            <person name="Jacob L."/>
            <person name="Luebke N.-C."/>
            <person name="Schulte-Berndt E."/>
            <person name="Hain C."/>
            <person name="Linder M."/>
            <person name="Schmidt P."/>
            <person name="Wollenschlaeger L."/>
            <person name="Luttermann T."/>
            <person name="Thieme E."/>
            <person name="Hassa J."/>
            <person name="Haak M."/>
            <person name="Wittchen M."/>
            <person name="Mentz A."/>
            <person name="Persicke M."/>
            <person name="Busche T."/>
            <person name="Ruckert C."/>
        </authorList>
    </citation>
    <scope>NUCLEOTIDE SEQUENCE [LARGE SCALE GENOMIC DNA]</scope>
    <source>
        <strain evidence="3 4">2039</strain>
    </source>
</reference>
<dbReference type="Proteomes" id="UP000424462">
    <property type="component" value="Chromosome"/>
</dbReference>
<proteinExistence type="predicted"/>
<dbReference type="InterPro" id="IPR032874">
    <property type="entry name" value="DDE_dom"/>
</dbReference>
<dbReference type="EMBL" id="CP046455">
    <property type="protein sequence ID" value="QGU07693.1"/>
    <property type="molecule type" value="Genomic_DNA"/>
</dbReference>
<feature type="domain" description="DDE" evidence="2">
    <location>
        <begin position="18"/>
        <end position="94"/>
    </location>
</feature>
<evidence type="ECO:0000259" key="2">
    <source>
        <dbReference type="Pfam" id="PF13610"/>
    </source>
</evidence>
<organism evidence="3 4">
    <name type="scientific">Corynebacterium occultum</name>
    <dbReference type="NCBI Taxonomy" id="2675219"/>
    <lineage>
        <taxon>Bacteria</taxon>
        <taxon>Bacillati</taxon>
        <taxon>Actinomycetota</taxon>
        <taxon>Actinomycetes</taxon>
        <taxon>Mycobacteriales</taxon>
        <taxon>Corynebacteriaceae</taxon>
        <taxon>Corynebacterium</taxon>
    </lineage>
</organism>
<dbReference type="AlphaFoldDB" id="A0A6B8VU19"/>
<dbReference type="KEGG" id="cok:COCCU_08845"/>
<protein>
    <recommendedName>
        <fullName evidence="2">DDE domain-containing protein</fullName>
    </recommendedName>
</protein>